<dbReference type="AlphaFoldDB" id="E4N1B4"/>
<feature type="region of interest" description="Disordered" evidence="1">
    <location>
        <begin position="269"/>
        <end position="292"/>
    </location>
</feature>
<dbReference type="CDD" id="cd06223">
    <property type="entry name" value="PRTases_typeI"/>
    <property type="match status" value="1"/>
</dbReference>
<evidence type="ECO:0000256" key="1">
    <source>
        <dbReference type="SAM" id="MobiDB-lite"/>
    </source>
</evidence>
<evidence type="ECO:0000313" key="3">
    <source>
        <dbReference type="EMBL" id="BAJ31948.1"/>
    </source>
</evidence>
<dbReference type="EMBL" id="AP010968">
    <property type="protein sequence ID" value="BAJ31948.1"/>
    <property type="molecule type" value="Genomic_DNA"/>
</dbReference>
<dbReference type="InterPro" id="IPR000836">
    <property type="entry name" value="PRTase_dom"/>
</dbReference>
<dbReference type="SUPFAM" id="SSF53271">
    <property type="entry name" value="PRTase-like"/>
    <property type="match status" value="1"/>
</dbReference>
<sequence length="433" mass="43469">MRFTDRTDAGRRLAEALTRADPGLRGAVVVGLPRGGVPVAAVVAAALGTELDVCVVRKLGVPGQPEVAMGAVGEDGARVVNQRVVDAAAVPPEAFAAVEARERAELARRAAVYRGGREPVPLAGRTVLVVDDGVATGASARAACRIVRARGAARVVLAVPVAPPGWAALLADAADAYVAVRTPAGFRAVGESYRDFRQVPDAGVLAALERPAAGAAPETVRYEPASASGPAVLEVPELPSGVVVFAPGDGAGHPAVAARLHRERLATVRFGPSAPGGDAAERREVSGPGPAGGRLAAATRAVLRHPALAGLSYGWFGAGSGAAAALGAAAGPDAPGGGPAAIVACGVRPESAAVRLSSVTAPTLLVAGGANPEVVEWNRRARAELGGESALRIVPGAGQLFEEPGGWEAVAELAAGWFARRLPGRSGGERAER</sequence>
<gene>
    <name evidence="3" type="ordered locus">KSE_61830</name>
</gene>
<dbReference type="HOGENOM" id="CLU_050038_0_0_11"/>
<dbReference type="KEGG" id="ksk:KSE_61830"/>
<organism evidence="3 4">
    <name type="scientific">Kitasatospora setae (strain ATCC 33774 / DSM 43861 / JCM 3304 / KCC A-0304 / NBRC 14216 / KM-6054)</name>
    <name type="common">Streptomyces setae</name>
    <dbReference type="NCBI Taxonomy" id="452652"/>
    <lineage>
        <taxon>Bacteria</taxon>
        <taxon>Bacillati</taxon>
        <taxon>Actinomycetota</taxon>
        <taxon>Actinomycetes</taxon>
        <taxon>Kitasatosporales</taxon>
        <taxon>Streptomycetaceae</taxon>
        <taxon>Kitasatospora</taxon>
    </lineage>
</organism>
<feature type="domain" description="Phosphoribosyltransferase" evidence="2">
    <location>
        <begin position="10"/>
        <end position="164"/>
    </location>
</feature>
<dbReference type="Gene3D" id="3.40.50.1820">
    <property type="entry name" value="alpha/beta hydrolase"/>
    <property type="match status" value="1"/>
</dbReference>
<accession>E4N1B4</accession>
<proteinExistence type="predicted"/>
<dbReference type="PATRIC" id="fig|452652.3.peg.6197"/>
<dbReference type="Gene3D" id="3.40.50.2020">
    <property type="match status" value="1"/>
</dbReference>
<dbReference type="STRING" id="452652.KSE_61830"/>
<dbReference type="Gene3D" id="3.30.1310.20">
    <property type="entry name" value="PRTase-like"/>
    <property type="match status" value="1"/>
</dbReference>
<dbReference type="RefSeq" id="WP_014139244.1">
    <property type="nucleotide sequence ID" value="NC_016109.1"/>
</dbReference>
<dbReference type="eggNOG" id="COG1926">
    <property type="taxonomic scope" value="Bacteria"/>
</dbReference>
<dbReference type="Proteomes" id="UP000007076">
    <property type="component" value="Chromosome"/>
</dbReference>
<evidence type="ECO:0000259" key="2">
    <source>
        <dbReference type="Pfam" id="PF00156"/>
    </source>
</evidence>
<dbReference type="Pfam" id="PF00156">
    <property type="entry name" value="Pribosyltran"/>
    <property type="match status" value="1"/>
</dbReference>
<keyword evidence="4" id="KW-1185">Reference proteome</keyword>
<evidence type="ECO:0000313" key="4">
    <source>
        <dbReference type="Proteomes" id="UP000007076"/>
    </source>
</evidence>
<dbReference type="InterPro" id="IPR029057">
    <property type="entry name" value="PRTase-like"/>
</dbReference>
<reference evidence="3 4" key="1">
    <citation type="journal article" date="2010" name="DNA Res.">
        <title>Genome sequence of Kitasatospora setae NBRC 14216T: an evolutionary snapshot of the family Streptomycetaceae.</title>
        <authorList>
            <person name="Ichikawa N."/>
            <person name="Oguchi A."/>
            <person name="Ikeda H."/>
            <person name="Ishikawa J."/>
            <person name="Kitani S."/>
            <person name="Watanabe Y."/>
            <person name="Nakamura S."/>
            <person name="Katano Y."/>
            <person name="Kishi E."/>
            <person name="Sasagawa M."/>
            <person name="Ankai A."/>
            <person name="Fukui S."/>
            <person name="Hashimoto Y."/>
            <person name="Kamata S."/>
            <person name="Otoguro M."/>
            <person name="Tanikawa S."/>
            <person name="Nihira T."/>
            <person name="Horinouchi S."/>
            <person name="Ohnishi Y."/>
            <person name="Hayakawa M."/>
            <person name="Kuzuyama T."/>
            <person name="Arisawa A."/>
            <person name="Nomoto F."/>
            <person name="Miura H."/>
            <person name="Takahashi Y."/>
            <person name="Fujita N."/>
        </authorList>
    </citation>
    <scope>NUCLEOTIDE SEQUENCE [LARGE SCALE GENOMIC DNA]</scope>
    <source>
        <strain evidence="4">ATCC 33774 / DSM 43861 / JCM 3304 / KCC A-0304 / NBRC 14216 / KM-6054</strain>
    </source>
</reference>
<name>E4N1B4_KITSK</name>
<protein>
    <submittedName>
        <fullName evidence="3">Putative peptidase S09 family protein</fullName>
    </submittedName>
</protein>
<dbReference type="InterPro" id="IPR029058">
    <property type="entry name" value="AB_hydrolase_fold"/>
</dbReference>
<dbReference type="SUPFAM" id="SSF53474">
    <property type="entry name" value="alpha/beta-Hydrolases"/>
    <property type="match status" value="1"/>
</dbReference>